<dbReference type="RefSeq" id="WP_114834044.1">
    <property type="nucleotide sequence ID" value="NZ_LR699114.1"/>
</dbReference>
<dbReference type="OrthoDB" id="5653597at2"/>
<organism evidence="1 2">
    <name type="scientific">Aquicella lusitana</name>
    <dbReference type="NCBI Taxonomy" id="254246"/>
    <lineage>
        <taxon>Bacteria</taxon>
        <taxon>Pseudomonadati</taxon>
        <taxon>Pseudomonadota</taxon>
        <taxon>Gammaproteobacteria</taxon>
        <taxon>Legionellales</taxon>
        <taxon>Coxiellaceae</taxon>
        <taxon>Aquicella</taxon>
    </lineage>
</organism>
<protein>
    <submittedName>
        <fullName evidence="1">Uncharacterized protein</fullName>
    </submittedName>
</protein>
<sequence>MTSSREQPKTTEKSVLLDDGSDFLQMEVDDKDESPTILQHLPPLPPNFPKRSRSLRLFTYTSHKTKKETCHLVNTATRNGKDYFVKDDTPEEKTAENLQLAEILAQLEVTSCEWYRLVEPDIVPATHACYEYKDDAYYFTAVSSKKLPGFTPNRYDPLLEQDLIIEPVENDTDYQRHRLMENLKLLSASWDRTPNDSSWLSLSYAYSYTRNQINWYSSLWDSKPKAIQLKDHVDKLLTQQSKLSRETLNTLLNQIEARQQHISKMDTTPQRQTELEYLKIANETTKKLMASTLNEHVDVKKLEEIDKLVKKLEDEIERKYAKEDKDKDVTVNLLGQSITIKVADIKNGGLLGKLDKNRIINEKAFNKPYPIKVRDLINYRTIKGLAKGTIASYVNAENDYHNRNGAKNGKRVDTDMSEWGFMQQFKKTNFSEWLFSKTPNFNFTERDIRNFPNLQDAVFRYFPTKNSFSQSKIDLSSLHENFYTQHDNEVFQKLAFHPVYVFHKFKSLLKHILTTEAMYRSIAQMNIRNDLNYVDEKDTKREEYDFVLMSAKAINLNDLRIISEKNSNKPILIRHGDQVSLYGFSGQTWKTTELDRKLFEGVKFPEENSTSVLQSREVTKEIRQEVTAKKGHIQTKNLLDEFVKYKAARIQQLKDVLLRMPEFRDFLAENGDYVFKEIQQEFADYKQRCERKVQQGKIHYQPLVDAIDLAAISKEYKKIVRLNIVLSNPMNKNIPETELEKLITDEPAKTAQTVLRHVRHGSEGSRGIFSTTPGTGAKTIPSVNPLSNSLPEKEIAKLNVGKV</sequence>
<accession>A0A370GN79</accession>
<name>A0A370GN79_9COXI</name>
<proteinExistence type="predicted"/>
<dbReference type="AlphaFoldDB" id="A0A370GN79"/>
<dbReference type="Proteomes" id="UP000254720">
    <property type="component" value="Unassembled WGS sequence"/>
</dbReference>
<dbReference type="EMBL" id="QQAX01000007">
    <property type="protein sequence ID" value="RDI45178.1"/>
    <property type="molecule type" value="Genomic_DNA"/>
</dbReference>
<evidence type="ECO:0000313" key="1">
    <source>
        <dbReference type="EMBL" id="RDI45178.1"/>
    </source>
</evidence>
<keyword evidence="2" id="KW-1185">Reference proteome</keyword>
<comment type="caution">
    <text evidence="1">The sequence shown here is derived from an EMBL/GenBank/DDBJ whole genome shotgun (WGS) entry which is preliminary data.</text>
</comment>
<evidence type="ECO:0000313" key="2">
    <source>
        <dbReference type="Proteomes" id="UP000254720"/>
    </source>
</evidence>
<reference evidence="1 2" key="1">
    <citation type="submission" date="2018-07" db="EMBL/GenBank/DDBJ databases">
        <title>Genomic Encyclopedia of Type Strains, Phase IV (KMG-IV): sequencing the most valuable type-strain genomes for metagenomic binning, comparative biology and taxonomic classification.</title>
        <authorList>
            <person name="Goeker M."/>
        </authorList>
    </citation>
    <scope>NUCLEOTIDE SEQUENCE [LARGE SCALE GENOMIC DNA]</scope>
    <source>
        <strain evidence="1 2">DSM 16500</strain>
    </source>
</reference>
<gene>
    <name evidence="1" type="ORF">C8D86_10757</name>
</gene>